<name>A0ABT8B105_9NEIS</name>
<organism evidence="2 3">
    <name type="scientific">Chitinimonas viridis</name>
    <dbReference type="NCBI Taxonomy" id="664880"/>
    <lineage>
        <taxon>Bacteria</taxon>
        <taxon>Pseudomonadati</taxon>
        <taxon>Pseudomonadota</taxon>
        <taxon>Betaproteobacteria</taxon>
        <taxon>Neisseriales</taxon>
        <taxon>Chitinibacteraceae</taxon>
        <taxon>Chitinimonas</taxon>
    </lineage>
</organism>
<feature type="compositionally biased region" description="Polar residues" evidence="1">
    <location>
        <begin position="1"/>
        <end position="10"/>
    </location>
</feature>
<gene>
    <name evidence="2" type="ORF">QWZ03_02810</name>
</gene>
<dbReference type="RefSeq" id="WP_290331345.1">
    <property type="nucleotide sequence ID" value="NZ_JAUFPU010000002.1"/>
</dbReference>
<reference evidence="2" key="1">
    <citation type="journal article" date="2014" name="Int. J. Syst. Evol. Microbiol.">
        <title>Complete genome of a new Firmicutes species belonging to the dominant human colonic microbiota ('Ruminococcus bicirculans') reveals two chromosomes and a selective capacity to utilize plant glucans.</title>
        <authorList>
            <consortium name="NISC Comparative Sequencing Program"/>
            <person name="Wegmann U."/>
            <person name="Louis P."/>
            <person name="Goesmann A."/>
            <person name="Henrissat B."/>
            <person name="Duncan S.H."/>
            <person name="Flint H.J."/>
        </authorList>
    </citation>
    <scope>NUCLEOTIDE SEQUENCE</scope>
    <source>
        <strain evidence="2">CECT 7703</strain>
    </source>
</reference>
<feature type="compositionally biased region" description="Basic and acidic residues" evidence="1">
    <location>
        <begin position="25"/>
        <end position="35"/>
    </location>
</feature>
<sequence length="109" mass="11571">MSGTGTNSASLPPGGPDGDPDDDDGKSKETVRFGKDANQEYHTFLHIEKAGLDRSAVQDAIKGDLSKVGNSLKEGLYNGRVNVNGTQVDYAAYKFSDGTINVGRITPPR</sequence>
<comment type="caution">
    <text evidence="2">The sequence shown here is derived from an EMBL/GenBank/DDBJ whole genome shotgun (WGS) entry which is preliminary data.</text>
</comment>
<accession>A0ABT8B105</accession>
<protein>
    <submittedName>
        <fullName evidence="2">Uncharacterized protein</fullName>
    </submittedName>
</protein>
<proteinExistence type="predicted"/>
<dbReference type="EMBL" id="JAUFPU010000002">
    <property type="protein sequence ID" value="MDN3575700.1"/>
    <property type="molecule type" value="Genomic_DNA"/>
</dbReference>
<evidence type="ECO:0000313" key="3">
    <source>
        <dbReference type="Proteomes" id="UP001180081"/>
    </source>
</evidence>
<reference evidence="2" key="2">
    <citation type="submission" date="2023-06" db="EMBL/GenBank/DDBJ databases">
        <authorList>
            <person name="Lucena T."/>
            <person name="Sun Q."/>
        </authorList>
    </citation>
    <scope>NUCLEOTIDE SEQUENCE</scope>
    <source>
        <strain evidence="2">CECT 7703</strain>
    </source>
</reference>
<evidence type="ECO:0000256" key="1">
    <source>
        <dbReference type="SAM" id="MobiDB-lite"/>
    </source>
</evidence>
<dbReference type="Proteomes" id="UP001180081">
    <property type="component" value="Unassembled WGS sequence"/>
</dbReference>
<keyword evidence="3" id="KW-1185">Reference proteome</keyword>
<evidence type="ECO:0000313" key="2">
    <source>
        <dbReference type="EMBL" id="MDN3575700.1"/>
    </source>
</evidence>
<feature type="region of interest" description="Disordered" evidence="1">
    <location>
        <begin position="1"/>
        <end position="35"/>
    </location>
</feature>